<dbReference type="STRING" id="1590841.A0A2R6RGU1"/>
<keyword evidence="4" id="KW-0328">Glycosyltransferase</keyword>
<accession>A0A2R6RGU1</accession>
<dbReference type="PROSITE" id="PS00375">
    <property type="entry name" value="UDPGT"/>
    <property type="match status" value="1"/>
</dbReference>
<evidence type="ECO:0000256" key="2">
    <source>
        <dbReference type="ARBA" id="ARBA00022679"/>
    </source>
</evidence>
<dbReference type="GO" id="GO:0080044">
    <property type="term" value="F:quercetin 7-O-glucosyltransferase activity"/>
    <property type="evidence" value="ECO:0007669"/>
    <property type="project" value="TreeGrafter"/>
</dbReference>
<evidence type="ECO:0000256" key="1">
    <source>
        <dbReference type="ARBA" id="ARBA00009995"/>
    </source>
</evidence>
<proteinExistence type="inferred from homology"/>
<dbReference type="Gramene" id="PSS29221">
    <property type="protein sequence ID" value="PSS29221"/>
    <property type="gene ID" value="CEY00_Acc06782"/>
</dbReference>
<dbReference type="PANTHER" id="PTHR11926:SF1283">
    <property type="entry name" value="GLYCOSYLTRANSFERASE"/>
    <property type="match status" value="1"/>
</dbReference>
<dbReference type="CDD" id="cd03784">
    <property type="entry name" value="GT1_Gtf-like"/>
    <property type="match status" value="1"/>
</dbReference>
<dbReference type="AlphaFoldDB" id="A0A2R6RGU1"/>
<reference evidence="7 8" key="1">
    <citation type="submission" date="2017-07" db="EMBL/GenBank/DDBJ databases">
        <title>An improved, manually edited Actinidia chinensis var. chinensis (kiwifruit) genome highlights the challenges associated with draft genomes and gene prediction in plants.</title>
        <authorList>
            <person name="Pilkington S."/>
            <person name="Crowhurst R."/>
            <person name="Hilario E."/>
            <person name="Nardozza S."/>
            <person name="Fraser L."/>
            <person name="Peng Y."/>
            <person name="Gunaseelan K."/>
            <person name="Simpson R."/>
            <person name="Tahir J."/>
            <person name="Deroles S."/>
            <person name="Templeton K."/>
            <person name="Luo Z."/>
            <person name="Davy M."/>
            <person name="Cheng C."/>
            <person name="Mcneilage M."/>
            <person name="Scaglione D."/>
            <person name="Liu Y."/>
            <person name="Zhang Q."/>
            <person name="Datson P."/>
            <person name="De Silva N."/>
            <person name="Gardiner S."/>
            <person name="Bassett H."/>
            <person name="Chagne D."/>
            <person name="Mccallum J."/>
            <person name="Dzierzon H."/>
            <person name="Deng C."/>
            <person name="Wang Y.-Y."/>
            <person name="Barron N."/>
            <person name="Manako K."/>
            <person name="Bowen J."/>
            <person name="Foster T."/>
            <person name="Erridge Z."/>
            <person name="Tiffin H."/>
            <person name="Waite C."/>
            <person name="Davies K."/>
            <person name="Grierson E."/>
            <person name="Laing W."/>
            <person name="Kirk R."/>
            <person name="Chen X."/>
            <person name="Wood M."/>
            <person name="Montefiori M."/>
            <person name="Brummell D."/>
            <person name="Schwinn K."/>
            <person name="Catanach A."/>
            <person name="Fullerton C."/>
            <person name="Li D."/>
            <person name="Meiyalaghan S."/>
            <person name="Nieuwenhuizen N."/>
            <person name="Read N."/>
            <person name="Prakash R."/>
            <person name="Hunter D."/>
            <person name="Zhang H."/>
            <person name="Mckenzie M."/>
            <person name="Knabel M."/>
            <person name="Harris A."/>
            <person name="Allan A."/>
            <person name="Chen A."/>
            <person name="Janssen B."/>
            <person name="Plunkett B."/>
            <person name="Dwamena C."/>
            <person name="Voogd C."/>
            <person name="Leif D."/>
            <person name="Lafferty D."/>
            <person name="Souleyre E."/>
            <person name="Varkonyi-Gasic E."/>
            <person name="Gambi F."/>
            <person name="Hanley J."/>
            <person name="Yao J.-L."/>
            <person name="Cheung J."/>
            <person name="David K."/>
            <person name="Warren B."/>
            <person name="Marsh K."/>
            <person name="Snowden K."/>
            <person name="Lin-Wang K."/>
            <person name="Brian L."/>
            <person name="Martinez-Sanchez M."/>
            <person name="Wang M."/>
            <person name="Ileperuma N."/>
            <person name="Macnee N."/>
            <person name="Campin R."/>
            <person name="Mcatee P."/>
            <person name="Drummond R."/>
            <person name="Espley R."/>
            <person name="Ireland H."/>
            <person name="Wu R."/>
            <person name="Atkinson R."/>
            <person name="Karunairetnam S."/>
            <person name="Bulley S."/>
            <person name="Chunkath S."/>
            <person name="Hanley Z."/>
            <person name="Storey R."/>
            <person name="Thrimawithana A."/>
            <person name="Thomson S."/>
            <person name="David C."/>
            <person name="Testolin R."/>
        </authorList>
    </citation>
    <scope>NUCLEOTIDE SEQUENCE [LARGE SCALE GENOMIC DNA]</scope>
    <source>
        <strain evidence="8">cv. Red5</strain>
        <tissue evidence="7">Young leaf</tissue>
    </source>
</reference>
<dbReference type="SUPFAM" id="SSF53756">
    <property type="entry name" value="UDP-Glycosyltransferase/glycogen phosphorylase"/>
    <property type="match status" value="1"/>
</dbReference>
<keyword evidence="3" id="KW-0284">Flavonoid biosynthesis</keyword>
<dbReference type="InParanoid" id="A0A2R6RGU1"/>
<evidence type="ECO:0000313" key="7">
    <source>
        <dbReference type="EMBL" id="PSS29221.1"/>
    </source>
</evidence>
<evidence type="ECO:0000256" key="5">
    <source>
        <dbReference type="RuleBase" id="RU362057"/>
    </source>
</evidence>
<name>A0A2R6RGU1_ACTCC</name>
<dbReference type="PANTHER" id="PTHR11926">
    <property type="entry name" value="GLUCOSYL/GLUCURONOSYL TRANSFERASES"/>
    <property type="match status" value="1"/>
</dbReference>
<comment type="similarity">
    <text evidence="1 4">Belongs to the UDP-glycosyltransferase family.</text>
</comment>
<feature type="domain" description="Glycosyltransferase N-terminal" evidence="6">
    <location>
        <begin position="10"/>
        <end position="43"/>
    </location>
</feature>
<dbReference type="OMA" id="DIMFNYN"/>
<reference evidence="8" key="2">
    <citation type="journal article" date="2018" name="BMC Genomics">
        <title>A manually annotated Actinidia chinensis var. chinensis (kiwifruit) genome highlights the challenges associated with draft genomes and gene prediction in plants.</title>
        <authorList>
            <person name="Pilkington S.M."/>
            <person name="Crowhurst R."/>
            <person name="Hilario E."/>
            <person name="Nardozza S."/>
            <person name="Fraser L."/>
            <person name="Peng Y."/>
            <person name="Gunaseelan K."/>
            <person name="Simpson R."/>
            <person name="Tahir J."/>
            <person name="Deroles S.C."/>
            <person name="Templeton K."/>
            <person name="Luo Z."/>
            <person name="Davy M."/>
            <person name="Cheng C."/>
            <person name="McNeilage M."/>
            <person name="Scaglione D."/>
            <person name="Liu Y."/>
            <person name="Zhang Q."/>
            <person name="Datson P."/>
            <person name="De Silva N."/>
            <person name="Gardiner S.E."/>
            <person name="Bassett H."/>
            <person name="Chagne D."/>
            <person name="McCallum J."/>
            <person name="Dzierzon H."/>
            <person name="Deng C."/>
            <person name="Wang Y.Y."/>
            <person name="Barron L."/>
            <person name="Manako K."/>
            <person name="Bowen J."/>
            <person name="Foster T.M."/>
            <person name="Erridge Z.A."/>
            <person name="Tiffin H."/>
            <person name="Waite C.N."/>
            <person name="Davies K.M."/>
            <person name="Grierson E.P."/>
            <person name="Laing W.A."/>
            <person name="Kirk R."/>
            <person name="Chen X."/>
            <person name="Wood M."/>
            <person name="Montefiori M."/>
            <person name="Brummell D.A."/>
            <person name="Schwinn K.E."/>
            <person name="Catanach A."/>
            <person name="Fullerton C."/>
            <person name="Li D."/>
            <person name="Meiyalaghan S."/>
            <person name="Nieuwenhuizen N."/>
            <person name="Read N."/>
            <person name="Prakash R."/>
            <person name="Hunter D."/>
            <person name="Zhang H."/>
            <person name="McKenzie M."/>
            <person name="Knabel M."/>
            <person name="Harris A."/>
            <person name="Allan A.C."/>
            <person name="Gleave A."/>
            <person name="Chen A."/>
            <person name="Janssen B.J."/>
            <person name="Plunkett B."/>
            <person name="Ampomah-Dwamena C."/>
            <person name="Voogd C."/>
            <person name="Leif D."/>
            <person name="Lafferty D."/>
            <person name="Souleyre E.J.F."/>
            <person name="Varkonyi-Gasic E."/>
            <person name="Gambi F."/>
            <person name="Hanley J."/>
            <person name="Yao J.L."/>
            <person name="Cheung J."/>
            <person name="David K.M."/>
            <person name="Warren B."/>
            <person name="Marsh K."/>
            <person name="Snowden K.C."/>
            <person name="Lin-Wang K."/>
            <person name="Brian L."/>
            <person name="Martinez-Sanchez M."/>
            <person name="Wang M."/>
            <person name="Ileperuma N."/>
            <person name="Macnee N."/>
            <person name="Campin R."/>
            <person name="McAtee P."/>
            <person name="Drummond R.S.M."/>
            <person name="Espley R.V."/>
            <person name="Ireland H.S."/>
            <person name="Wu R."/>
            <person name="Atkinson R.G."/>
            <person name="Karunairetnam S."/>
            <person name="Bulley S."/>
            <person name="Chunkath S."/>
            <person name="Hanley Z."/>
            <person name="Storey R."/>
            <person name="Thrimawithana A.H."/>
            <person name="Thomson S."/>
            <person name="David C."/>
            <person name="Testolin R."/>
            <person name="Huang H."/>
            <person name="Hellens R.P."/>
            <person name="Schaffer R.J."/>
        </authorList>
    </citation>
    <scope>NUCLEOTIDE SEQUENCE [LARGE SCALE GENOMIC DNA]</scope>
    <source>
        <strain evidence="8">cv. Red5</strain>
    </source>
</reference>
<dbReference type="InterPro" id="IPR002213">
    <property type="entry name" value="UDP_glucos_trans"/>
</dbReference>
<dbReference type="EC" id="2.4.1.-" evidence="5"/>
<keyword evidence="8" id="KW-1185">Reference proteome</keyword>
<dbReference type="Proteomes" id="UP000241394">
    <property type="component" value="Chromosome LG6"/>
</dbReference>
<dbReference type="FunFam" id="3.40.50.2000:FF:000027">
    <property type="entry name" value="Glycosyltransferase"/>
    <property type="match status" value="1"/>
</dbReference>
<dbReference type="OrthoDB" id="5835829at2759"/>
<dbReference type="FunFam" id="3.40.50.2000:FF:000055">
    <property type="entry name" value="Glycosyltransferase"/>
    <property type="match status" value="1"/>
</dbReference>
<dbReference type="GO" id="GO:0009813">
    <property type="term" value="P:flavonoid biosynthetic process"/>
    <property type="evidence" value="ECO:0007669"/>
    <property type="project" value="UniProtKB-KW"/>
</dbReference>
<protein>
    <recommendedName>
        <fullName evidence="5">Glycosyltransferase</fullName>
        <ecNumber evidence="5">2.4.1.-</ecNumber>
    </recommendedName>
</protein>
<dbReference type="InterPro" id="IPR058980">
    <property type="entry name" value="Glyco_transf_N"/>
</dbReference>
<organism evidence="7 8">
    <name type="scientific">Actinidia chinensis var. chinensis</name>
    <name type="common">Chinese soft-hair kiwi</name>
    <dbReference type="NCBI Taxonomy" id="1590841"/>
    <lineage>
        <taxon>Eukaryota</taxon>
        <taxon>Viridiplantae</taxon>
        <taxon>Streptophyta</taxon>
        <taxon>Embryophyta</taxon>
        <taxon>Tracheophyta</taxon>
        <taxon>Spermatophyta</taxon>
        <taxon>Magnoliopsida</taxon>
        <taxon>eudicotyledons</taxon>
        <taxon>Gunneridae</taxon>
        <taxon>Pentapetalae</taxon>
        <taxon>asterids</taxon>
        <taxon>Ericales</taxon>
        <taxon>Actinidiaceae</taxon>
        <taxon>Actinidia</taxon>
    </lineage>
</organism>
<evidence type="ECO:0000313" key="8">
    <source>
        <dbReference type="Proteomes" id="UP000241394"/>
    </source>
</evidence>
<dbReference type="Pfam" id="PF00201">
    <property type="entry name" value="UDPGT"/>
    <property type="match status" value="1"/>
</dbReference>
<comment type="caution">
    <text evidence="7">The sequence shown here is derived from an EMBL/GenBank/DDBJ whole genome shotgun (WGS) entry which is preliminary data.</text>
</comment>
<evidence type="ECO:0000259" key="6">
    <source>
        <dbReference type="Pfam" id="PF26168"/>
    </source>
</evidence>
<evidence type="ECO:0000256" key="3">
    <source>
        <dbReference type="ARBA" id="ARBA00023241"/>
    </source>
</evidence>
<sequence length="479" mass="54191">MDSVPKPHAVCIPLPAQGHINPMLKLAKLLHSKGFHITFVHTQFNYNRLINSMCPDSVNQGPPNFRFEVVSDGLEPANQRGIMDLPALCEAMPVHLLESFRELLVRVRDSPDVPPVTCVVSDGVMSFTMEVAEEFGLKEVLFFTPSGCGMLGYLQFEELLIRGYFPLKDESCLSNGYLDTQIDWIPGVRGIRLKDLPTFLRTTNPQDTMFNYNLESINNALKSKSIILNTFDDLEQQVLDVMRTKFEKIYTIGPLSMLCQQIPNAEQLDSIQSNLWKEDSECLDWLDDREIGSVVYVNFGSLIIVTKEQLCEFAWGLANSKYSFLWVIRTDLVDGGTEILSGEFTEEIRGRGLLLGWCPQEKVLSHRSVGGFLTHCGWNSALESLCEGVPVICWPFFAEQQMNCLYLCDKWGVGMEIDADVRREKVEGLVRELMDGGKGKELRRNAMEWKERAEEATMAGGSSYMNFDVLVKHLKQESL</sequence>
<dbReference type="Gene3D" id="3.40.50.2000">
    <property type="entry name" value="Glycogen Phosphorylase B"/>
    <property type="match status" value="2"/>
</dbReference>
<dbReference type="InterPro" id="IPR035595">
    <property type="entry name" value="UDP_glycos_trans_CS"/>
</dbReference>
<dbReference type="GO" id="GO:0080043">
    <property type="term" value="F:quercetin 3-O-glucosyltransferase activity"/>
    <property type="evidence" value="ECO:0007669"/>
    <property type="project" value="TreeGrafter"/>
</dbReference>
<evidence type="ECO:0000256" key="4">
    <source>
        <dbReference type="RuleBase" id="RU003718"/>
    </source>
</evidence>
<dbReference type="EMBL" id="NKQK01000006">
    <property type="protein sequence ID" value="PSS29221.1"/>
    <property type="molecule type" value="Genomic_DNA"/>
</dbReference>
<keyword evidence="2 4" id="KW-0808">Transferase</keyword>
<dbReference type="Pfam" id="PF26168">
    <property type="entry name" value="Glyco_transf_N"/>
    <property type="match status" value="1"/>
</dbReference>
<gene>
    <name evidence="7" type="ORF">CEY00_Acc06782</name>
</gene>